<keyword evidence="5 7" id="KW-1133">Transmembrane helix</keyword>
<comment type="subcellular location">
    <subcellularLocation>
        <location evidence="1 7">Cell membrane</location>
        <topology evidence="1 7">Multi-pass membrane protein</topology>
    </subcellularLocation>
</comment>
<evidence type="ECO:0000256" key="5">
    <source>
        <dbReference type="ARBA" id="ARBA00022989"/>
    </source>
</evidence>
<keyword evidence="3" id="KW-1003">Cell membrane</keyword>
<evidence type="ECO:0000313" key="9">
    <source>
        <dbReference type="Proteomes" id="UP000289200"/>
    </source>
</evidence>
<organism evidence="8 9">
    <name type="scientific">Rhodoplanes serenus</name>
    <dbReference type="NCBI Taxonomy" id="200615"/>
    <lineage>
        <taxon>Bacteria</taxon>
        <taxon>Pseudomonadati</taxon>
        <taxon>Pseudomonadota</taxon>
        <taxon>Alphaproteobacteria</taxon>
        <taxon>Hyphomicrobiales</taxon>
        <taxon>Nitrobacteraceae</taxon>
        <taxon>Rhodoplanes</taxon>
    </lineage>
</organism>
<feature type="transmembrane region" description="Helical" evidence="7">
    <location>
        <begin position="122"/>
        <end position="141"/>
    </location>
</feature>
<evidence type="ECO:0000256" key="6">
    <source>
        <dbReference type="ARBA" id="ARBA00023136"/>
    </source>
</evidence>
<keyword evidence="2 7" id="KW-0813">Transport</keyword>
<dbReference type="CDD" id="cd06261">
    <property type="entry name" value="TM_PBP2"/>
    <property type="match status" value="1"/>
</dbReference>
<name>A0A327KA33_9BRAD</name>
<keyword evidence="4 7" id="KW-0812">Transmembrane</keyword>
<dbReference type="PROSITE" id="PS50928">
    <property type="entry name" value="ABC_TM1"/>
    <property type="match status" value="1"/>
</dbReference>
<feature type="transmembrane region" description="Helical" evidence="7">
    <location>
        <begin position="63"/>
        <end position="84"/>
    </location>
</feature>
<dbReference type="Proteomes" id="UP000289200">
    <property type="component" value="Unassembled WGS sequence"/>
</dbReference>
<evidence type="ECO:0000256" key="1">
    <source>
        <dbReference type="ARBA" id="ARBA00004651"/>
    </source>
</evidence>
<dbReference type="Gene3D" id="1.10.3720.10">
    <property type="entry name" value="MetI-like"/>
    <property type="match status" value="1"/>
</dbReference>
<keyword evidence="9" id="KW-1185">Reference proteome</keyword>
<evidence type="ECO:0000256" key="2">
    <source>
        <dbReference type="ARBA" id="ARBA00022448"/>
    </source>
</evidence>
<proteinExistence type="inferred from homology"/>
<dbReference type="AlphaFoldDB" id="A0A327KA33"/>
<protein>
    <submittedName>
        <fullName evidence="8">Bicarbonate transport system permease protein CmpB</fullName>
    </submittedName>
</protein>
<keyword evidence="6 7" id="KW-0472">Membrane</keyword>
<dbReference type="EMBL" id="UWOC01000016">
    <property type="protein sequence ID" value="VCU07181.1"/>
    <property type="molecule type" value="Genomic_DNA"/>
</dbReference>
<evidence type="ECO:0000256" key="3">
    <source>
        <dbReference type="ARBA" id="ARBA00022475"/>
    </source>
</evidence>
<comment type="caution">
    <text evidence="8">The sequence shown here is derived from an EMBL/GenBank/DDBJ whole genome shotgun (WGS) entry which is preliminary data.</text>
</comment>
<dbReference type="InterPro" id="IPR000515">
    <property type="entry name" value="MetI-like"/>
</dbReference>
<dbReference type="GO" id="GO:0005886">
    <property type="term" value="C:plasma membrane"/>
    <property type="evidence" value="ECO:0007669"/>
    <property type="project" value="UniProtKB-SubCell"/>
</dbReference>
<feature type="transmembrane region" description="Helical" evidence="7">
    <location>
        <begin position="96"/>
        <end position="116"/>
    </location>
</feature>
<feature type="transmembrane region" description="Helical" evidence="7">
    <location>
        <begin position="182"/>
        <end position="206"/>
    </location>
</feature>
<dbReference type="PANTHER" id="PTHR30151:SF0">
    <property type="entry name" value="ABC TRANSPORTER PERMEASE PROTEIN MJ0413-RELATED"/>
    <property type="match status" value="1"/>
</dbReference>
<dbReference type="OrthoDB" id="8138334at2"/>
<comment type="similarity">
    <text evidence="7">Belongs to the binding-protein-dependent transport system permease family.</text>
</comment>
<accession>A0A327KA33</accession>
<dbReference type="SUPFAM" id="SSF161098">
    <property type="entry name" value="MetI-like"/>
    <property type="match status" value="1"/>
</dbReference>
<evidence type="ECO:0000313" key="8">
    <source>
        <dbReference type="EMBL" id="VCU07181.1"/>
    </source>
</evidence>
<reference evidence="9" key="1">
    <citation type="submission" date="2018-10" db="EMBL/GenBank/DDBJ databases">
        <authorList>
            <person name="Peiro R."/>
            <person name="Begona"/>
            <person name="Cbmso G."/>
            <person name="Lopez M."/>
            <person name="Gonzalez S."/>
            <person name="Sacristan E."/>
            <person name="Castillo E."/>
        </authorList>
    </citation>
    <scope>NUCLEOTIDE SEQUENCE [LARGE SCALE GENOMIC DNA]</scope>
</reference>
<dbReference type="InterPro" id="IPR035906">
    <property type="entry name" value="MetI-like_sf"/>
</dbReference>
<dbReference type="RefSeq" id="WP_111384210.1">
    <property type="nucleotide sequence ID" value="NZ_NPEW01000029.1"/>
</dbReference>
<gene>
    <name evidence="8" type="primary">cmpB_1</name>
    <name evidence="8" type="ORF">RHODGE_RHODGE_00286</name>
</gene>
<dbReference type="PANTHER" id="PTHR30151">
    <property type="entry name" value="ALKANE SULFONATE ABC TRANSPORTER-RELATED, MEMBRANE SUBUNIT"/>
    <property type="match status" value="1"/>
</dbReference>
<sequence length="250" mass="26509">MSRAGLVRTAIVVAAVAALELAARGGLLRAGVAVPPSEVAAKLWSILRAGDANADLVETLGNVALACGLALVAGFSLGAVVHGLPRLRRALDPFLASYYALPFFAFYPVLIVVLGIGRLPIVAIGFMFAVVAMMVATLNGFDRIPRALPRTARVWRMGPVRTALKIKLPSAAPHLFTGIKLAVAYAFIGVIAAEFIMATSGLGYAIAYAFNNYDNRTMYALMLLLLGIVVVVNGVLHGAEQRLLARRRAR</sequence>
<evidence type="ECO:0000256" key="7">
    <source>
        <dbReference type="RuleBase" id="RU363032"/>
    </source>
</evidence>
<dbReference type="GO" id="GO:0055085">
    <property type="term" value="P:transmembrane transport"/>
    <property type="evidence" value="ECO:0007669"/>
    <property type="project" value="InterPro"/>
</dbReference>
<dbReference type="Pfam" id="PF00528">
    <property type="entry name" value="BPD_transp_1"/>
    <property type="match status" value="1"/>
</dbReference>
<feature type="transmembrane region" description="Helical" evidence="7">
    <location>
        <begin position="218"/>
        <end position="239"/>
    </location>
</feature>
<evidence type="ECO:0000256" key="4">
    <source>
        <dbReference type="ARBA" id="ARBA00022692"/>
    </source>
</evidence>